<gene>
    <name evidence="1" type="ORF">GCM10022388_08050</name>
</gene>
<proteinExistence type="predicted"/>
<name>A0ABP7UJJ1_9FLAO</name>
<evidence type="ECO:0000313" key="1">
    <source>
        <dbReference type="EMBL" id="GAA4045100.1"/>
    </source>
</evidence>
<organism evidence="1 2">
    <name type="scientific">Flavobacterium chungnamense</name>
    <dbReference type="NCBI Taxonomy" id="706182"/>
    <lineage>
        <taxon>Bacteria</taxon>
        <taxon>Pseudomonadati</taxon>
        <taxon>Bacteroidota</taxon>
        <taxon>Flavobacteriia</taxon>
        <taxon>Flavobacteriales</taxon>
        <taxon>Flavobacteriaceae</taxon>
        <taxon>Flavobacterium</taxon>
    </lineage>
</organism>
<protein>
    <submittedName>
        <fullName evidence="1">Uncharacterized protein</fullName>
    </submittedName>
</protein>
<evidence type="ECO:0000313" key="2">
    <source>
        <dbReference type="Proteomes" id="UP001500426"/>
    </source>
</evidence>
<comment type="caution">
    <text evidence="1">The sequence shown here is derived from an EMBL/GenBank/DDBJ whole genome shotgun (WGS) entry which is preliminary data.</text>
</comment>
<reference evidence="2" key="1">
    <citation type="journal article" date="2019" name="Int. J. Syst. Evol. Microbiol.">
        <title>The Global Catalogue of Microorganisms (GCM) 10K type strain sequencing project: providing services to taxonomists for standard genome sequencing and annotation.</title>
        <authorList>
            <consortium name="The Broad Institute Genomics Platform"/>
            <consortium name="The Broad Institute Genome Sequencing Center for Infectious Disease"/>
            <person name="Wu L."/>
            <person name="Ma J."/>
        </authorList>
    </citation>
    <scope>NUCLEOTIDE SEQUENCE [LARGE SCALE GENOMIC DNA]</scope>
    <source>
        <strain evidence="2">JCM 17068</strain>
    </source>
</reference>
<sequence length="144" mass="17059">MREFIKGLFRKNSNQKMIFVAENIQVEKSRREILSEKFFRNLGLVEDFKLTYECYCDISETWNSQAFADSNITNRQYYETLKQISEEEYSEKQCNAIRTAEIHENAVEDYIISLDSQYDNLKLLCDEIKAKEDKLLGTLTNLKK</sequence>
<dbReference type="RefSeq" id="WP_345090977.1">
    <property type="nucleotide sequence ID" value="NZ_BAABCS010000006.1"/>
</dbReference>
<dbReference type="EMBL" id="BAABCS010000006">
    <property type="protein sequence ID" value="GAA4045100.1"/>
    <property type="molecule type" value="Genomic_DNA"/>
</dbReference>
<accession>A0ABP7UJJ1</accession>
<dbReference type="Proteomes" id="UP001500426">
    <property type="component" value="Unassembled WGS sequence"/>
</dbReference>
<keyword evidence="2" id="KW-1185">Reference proteome</keyword>